<keyword evidence="6" id="KW-0732">Signal</keyword>
<evidence type="ECO:0000259" key="7">
    <source>
        <dbReference type="PROSITE" id="PS00624"/>
    </source>
</evidence>
<evidence type="ECO:0000256" key="3">
    <source>
        <dbReference type="ARBA" id="ARBA00022630"/>
    </source>
</evidence>
<comment type="caution">
    <text evidence="8">The sequence shown here is derived from an EMBL/GenBank/DDBJ whole genome shotgun (WGS) entry which is preliminary data.</text>
</comment>
<dbReference type="InterPro" id="IPR036188">
    <property type="entry name" value="FAD/NAD-bd_sf"/>
</dbReference>
<keyword evidence="9" id="KW-1185">Reference proteome</keyword>
<dbReference type="PANTHER" id="PTHR11552">
    <property type="entry name" value="GLUCOSE-METHANOL-CHOLINE GMC OXIDOREDUCTASE"/>
    <property type="match status" value="1"/>
</dbReference>
<evidence type="ECO:0000256" key="4">
    <source>
        <dbReference type="ARBA" id="ARBA00022827"/>
    </source>
</evidence>
<comment type="cofactor">
    <cofactor evidence="1">
        <name>FAD</name>
        <dbReference type="ChEBI" id="CHEBI:57692"/>
    </cofactor>
</comment>
<keyword evidence="3" id="KW-0285">Flavoprotein</keyword>
<dbReference type="GO" id="GO:0016614">
    <property type="term" value="F:oxidoreductase activity, acting on CH-OH group of donors"/>
    <property type="evidence" value="ECO:0007669"/>
    <property type="project" value="InterPro"/>
</dbReference>
<dbReference type="EMBL" id="JAYKXP010000012">
    <property type="protein sequence ID" value="KAK7051484.1"/>
    <property type="molecule type" value="Genomic_DNA"/>
</dbReference>
<dbReference type="AlphaFoldDB" id="A0AAW0DI27"/>
<protein>
    <recommendedName>
        <fullName evidence="7">Glucose-methanol-choline oxidoreductase N-terminal domain-containing protein</fullName>
    </recommendedName>
</protein>
<reference evidence="8 9" key="1">
    <citation type="submission" date="2024-01" db="EMBL/GenBank/DDBJ databases">
        <title>A draft genome for a cacao thread blight-causing isolate of Paramarasmius palmivorus.</title>
        <authorList>
            <person name="Baruah I.K."/>
            <person name="Bukari Y."/>
            <person name="Amoako-Attah I."/>
            <person name="Meinhardt L.W."/>
            <person name="Bailey B.A."/>
            <person name="Cohen S.P."/>
        </authorList>
    </citation>
    <scope>NUCLEOTIDE SEQUENCE [LARGE SCALE GENOMIC DNA]</scope>
    <source>
        <strain evidence="8 9">GH-12</strain>
    </source>
</reference>
<dbReference type="Gene3D" id="3.50.50.60">
    <property type="entry name" value="FAD/NAD(P)-binding domain"/>
    <property type="match status" value="1"/>
</dbReference>
<feature type="active site" description="Proton acceptor" evidence="5">
    <location>
        <position position="591"/>
    </location>
</feature>
<dbReference type="Proteomes" id="UP001383192">
    <property type="component" value="Unassembled WGS sequence"/>
</dbReference>
<dbReference type="InterPro" id="IPR007867">
    <property type="entry name" value="GMC_OxRtase_C"/>
</dbReference>
<accession>A0AAW0DI27</accession>
<sequence length="616" mass="65725">MRAIRTHEILTSLVLRAFVASAALYHDATELPSDEYDFVVIGGGTAGSVLAHRLTENPDWSVHDGAGTGSRTKSLSNEGALQTQVPFLASPTNPVYDFNYTTTPQSGLNGRTVGFPHGFILGGSSSVNGLFYSRGTVDDFDRYANVTGDPGWSWDAIQPYAFKTEKLVPPADGHDTSGQYDPRAHSLTGVNSVSLPGYPQPIDERVLAASQELGDEFAFNLDYNTGRQLGLGWAQVTVTTQGNRSSAATSYLAPEFIARPNLHVLVNSRATKMLPTISKDDGDGLKIKGVEFTQSINGTRHRVSAAKELLLCAGSIGTPQILQLSGIGDPAQLSSPLLNITPILNLPDVGRNLTDHMRIGINFFVNSNDTFDDISRNQTLKNELLARWMSGQGGPLVDTFAHHLIFMKLDDLVEELGEDPAPGPDSGHIELGVSNGLVGTALPSTGHFIGMTARVISPTSRGSVTINNTNPFSPPLIDPAYLTTDFDVRALRESVRKSVKFLTASVWDGYLSSFEAVGAGGIRVNLEGASDAEIDAFTKGIMGTGAHPVSTAAMSPVNASWGVVDPDLRIKGATGLRVVDASIFPFIPSVHTQAPVYIVAERAADLIKKAWAATGR</sequence>
<feature type="domain" description="Glucose-methanol-choline oxidoreductase N-terminal" evidence="7">
    <location>
        <begin position="314"/>
        <end position="328"/>
    </location>
</feature>
<evidence type="ECO:0000256" key="2">
    <source>
        <dbReference type="ARBA" id="ARBA00010790"/>
    </source>
</evidence>
<feature type="active site" description="Proton donor" evidence="5">
    <location>
        <position position="547"/>
    </location>
</feature>
<organism evidence="8 9">
    <name type="scientific">Paramarasmius palmivorus</name>
    <dbReference type="NCBI Taxonomy" id="297713"/>
    <lineage>
        <taxon>Eukaryota</taxon>
        <taxon>Fungi</taxon>
        <taxon>Dikarya</taxon>
        <taxon>Basidiomycota</taxon>
        <taxon>Agaricomycotina</taxon>
        <taxon>Agaricomycetes</taxon>
        <taxon>Agaricomycetidae</taxon>
        <taxon>Agaricales</taxon>
        <taxon>Marasmiineae</taxon>
        <taxon>Marasmiaceae</taxon>
        <taxon>Paramarasmius</taxon>
    </lineage>
</organism>
<feature type="signal peptide" evidence="6">
    <location>
        <begin position="1"/>
        <end position="22"/>
    </location>
</feature>
<evidence type="ECO:0000256" key="5">
    <source>
        <dbReference type="PIRSR" id="PIRSR000137-1"/>
    </source>
</evidence>
<feature type="chain" id="PRO_5043979197" description="Glucose-methanol-choline oxidoreductase N-terminal domain-containing protein" evidence="6">
    <location>
        <begin position="23"/>
        <end position="616"/>
    </location>
</feature>
<dbReference type="SUPFAM" id="SSF51905">
    <property type="entry name" value="FAD/NAD(P)-binding domain"/>
    <property type="match status" value="1"/>
</dbReference>
<evidence type="ECO:0000313" key="8">
    <source>
        <dbReference type="EMBL" id="KAK7051484.1"/>
    </source>
</evidence>
<keyword evidence="4" id="KW-0274">FAD</keyword>
<evidence type="ECO:0000256" key="1">
    <source>
        <dbReference type="ARBA" id="ARBA00001974"/>
    </source>
</evidence>
<dbReference type="PROSITE" id="PS00624">
    <property type="entry name" value="GMC_OXRED_2"/>
    <property type="match status" value="1"/>
</dbReference>
<evidence type="ECO:0000256" key="6">
    <source>
        <dbReference type="SAM" id="SignalP"/>
    </source>
</evidence>
<dbReference type="InterPro" id="IPR012132">
    <property type="entry name" value="GMC_OxRdtase"/>
</dbReference>
<name>A0AAW0DI27_9AGAR</name>
<dbReference type="InterPro" id="IPR000172">
    <property type="entry name" value="GMC_OxRdtase_N"/>
</dbReference>
<gene>
    <name evidence="8" type="ORF">VNI00_004458</name>
</gene>
<dbReference type="Gene3D" id="3.30.560.10">
    <property type="entry name" value="Glucose Oxidase, domain 3"/>
    <property type="match status" value="1"/>
</dbReference>
<proteinExistence type="inferred from homology"/>
<evidence type="ECO:0000313" key="9">
    <source>
        <dbReference type="Proteomes" id="UP001383192"/>
    </source>
</evidence>
<dbReference type="GO" id="GO:0050660">
    <property type="term" value="F:flavin adenine dinucleotide binding"/>
    <property type="evidence" value="ECO:0007669"/>
    <property type="project" value="InterPro"/>
</dbReference>
<dbReference type="Pfam" id="PF00732">
    <property type="entry name" value="GMC_oxred_N"/>
    <property type="match status" value="1"/>
</dbReference>
<dbReference type="SUPFAM" id="SSF54373">
    <property type="entry name" value="FAD-linked reductases, C-terminal domain"/>
    <property type="match status" value="1"/>
</dbReference>
<comment type="similarity">
    <text evidence="2">Belongs to the GMC oxidoreductase family.</text>
</comment>
<dbReference type="Pfam" id="PF05199">
    <property type="entry name" value="GMC_oxred_C"/>
    <property type="match status" value="1"/>
</dbReference>
<dbReference type="PANTHER" id="PTHR11552:SF147">
    <property type="entry name" value="CHOLINE DEHYDROGENASE, MITOCHONDRIAL"/>
    <property type="match status" value="1"/>
</dbReference>
<dbReference type="PIRSF" id="PIRSF000137">
    <property type="entry name" value="Alcohol_oxidase"/>
    <property type="match status" value="1"/>
</dbReference>